<evidence type="ECO:0000313" key="3">
    <source>
        <dbReference type="EMBL" id="CAI3989038.1"/>
    </source>
</evidence>
<feature type="chain" id="PRO_5043270354" evidence="2">
    <location>
        <begin position="17"/>
        <end position="435"/>
    </location>
</feature>
<dbReference type="InterPro" id="IPR021838">
    <property type="entry name" value="DUF3431"/>
</dbReference>
<dbReference type="EMBL" id="CAMXCT010001328">
    <property type="protein sequence ID" value="CAI3989038.1"/>
    <property type="molecule type" value="Genomic_DNA"/>
</dbReference>
<organism evidence="3">
    <name type="scientific">Cladocopium goreaui</name>
    <dbReference type="NCBI Taxonomy" id="2562237"/>
    <lineage>
        <taxon>Eukaryota</taxon>
        <taxon>Sar</taxon>
        <taxon>Alveolata</taxon>
        <taxon>Dinophyceae</taxon>
        <taxon>Suessiales</taxon>
        <taxon>Symbiodiniaceae</taxon>
        <taxon>Cladocopium</taxon>
    </lineage>
</organism>
<dbReference type="OrthoDB" id="426718at2759"/>
<reference evidence="4" key="2">
    <citation type="submission" date="2024-04" db="EMBL/GenBank/DDBJ databases">
        <authorList>
            <person name="Chen Y."/>
            <person name="Shah S."/>
            <person name="Dougan E. K."/>
            <person name="Thang M."/>
            <person name="Chan C."/>
        </authorList>
    </citation>
    <scope>NUCLEOTIDE SEQUENCE [LARGE SCALE GENOMIC DNA]</scope>
</reference>
<dbReference type="EMBL" id="CAMXCT020001328">
    <property type="protein sequence ID" value="CAL1142413.1"/>
    <property type="molecule type" value="Genomic_DNA"/>
</dbReference>
<feature type="region of interest" description="Disordered" evidence="1">
    <location>
        <begin position="33"/>
        <end position="104"/>
    </location>
</feature>
<evidence type="ECO:0000256" key="2">
    <source>
        <dbReference type="SAM" id="SignalP"/>
    </source>
</evidence>
<keyword evidence="5" id="KW-1185">Reference proteome</keyword>
<evidence type="ECO:0000256" key="1">
    <source>
        <dbReference type="SAM" id="MobiDB-lite"/>
    </source>
</evidence>
<proteinExistence type="predicted"/>
<dbReference type="PANTHER" id="PTHR37490">
    <property type="entry name" value="EXPRESSED PROTEIN"/>
    <property type="match status" value="1"/>
</dbReference>
<feature type="signal peptide" evidence="2">
    <location>
        <begin position="1"/>
        <end position="16"/>
    </location>
</feature>
<dbReference type="AlphaFoldDB" id="A0A9P1CDD9"/>
<sequence>MKLRLVLVLLALLAFGIPLLVWPQLDSKFRTFSEPTPEDFRDDNASEATTDATTDAPLEALADSEPTSAPKKQMRGGKGATGTRRRRAKAGAATSTSQPAVVMSQGVSGARVPVTSLVSGTRVPVTSPACGPNPKKYLKQDPCCHGTGCCPDGKAQVIPGGRVTWTNRTDLVIVSPEIKKDKNTRPDARNSDLSWITGQKTFPYVLCPFCTVELDPTCSMKTNQGFEAAAYLAFVVYNYHRLPRTVAFVHGHSWVQNSRLWKKKTGKKRCTNYDRLLQLKPFLDEDMFIYIQAKGAGTFQKRLARKTKKKWELAFQLPYPDYVDNFSWGIGPHFVVGRNRILSRPRDYYEKMFRFASGSGNYTDSKLAQTQGHFGAGAWFLEFLWNVIFNEENSTIHPESSTSLRCKLGWCKDTHCDQGRWRFDKVFGKRVREVL</sequence>
<comment type="caution">
    <text evidence="3">The sequence shown here is derived from an EMBL/GenBank/DDBJ whole genome shotgun (WGS) entry which is preliminary data.</text>
</comment>
<evidence type="ECO:0000313" key="5">
    <source>
        <dbReference type="Proteomes" id="UP001152797"/>
    </source>
</evidence>
<dbReference type="PANTHER" id="PTHR37490:SF2">
    <property type="match status" value="1"/>
</dbReference>
<dbReference type="EMBL" id="CAMXCT030001328">
    <property type="protein sequence ID" value="CAL4776350.1"/>
    <property type="molecule type" value="Genomic_DNA"/>
</dbReference>
<evidence type="ECO:0000313" key="4">
    <source>
        <dbReference type="EMBL" id="CAL1142413.1"/>
    </source>
</evidence>
<dbReference type="Proteomes" id="UP001152797">
    <property type="component" value="Unassembled WGS sequence"/>
</dbReference>
<feature type="compositionally biased region" description="Low complexity" evidence="1">
    <location>
        <begin position="46"/>
        <end position="63"/>
    </location>
</feature>
<protein>
    <submittedName>
        <fullName evidence="3">Uncharacterized protein</fullName>
    </submittedName>
</protein>
<dbReference type="Pfam" id="PF11913">
    <property type="entry name" value="DUF3431"/>
    <property type="match status" value="1"/>
</dbReference>
<name>A0A9P1CDD9_9DINO</name>
<reference evidence="3" key="1">
    <citation type="submission" date="2022-10" db="EMBL/GenBank/DDBJ databases">
        <authorList>
            <person name="Chen Y."/>
            <person name="Dougan E. K."/>
            <person name="Chan C."/>
            <person name="Rhodes N."/>
            <person name="Thang M."/>
        </authorList>
    </citation>
    <scope>NUCLEOTIDE SEQUENCE</scope>
</reference>
<accession>A0A9P1CDD9</accession>
<keyword evidence="2" id="KW-0732">Signal</keyword>
<gene>
    <name evidence="3" type="ORF">C1SCF055_LOCUS16137</name>
</gene>